<keyword evidence="1" id="KW-0547">Nucleotide-binding</keyword>
<keyword evidence="2" id="KW-0378">Hydrolase</keyword>
<proteinExistence type="predicted"/>
<dbReference type="PROSITE" id="PS51194">
    <property type="entry name" value="HELICASE_CTER"/>
    <property type="match status" value="1"/>
</dbReference>
<dbReference type="Gene3D" id="1.10.3380.30">
    <property type="match status" value="1"/>
</dbReference>
<evidence type="ECO:0000256" key="4">
    <source>
        <dbReference type="ARBA" id="ARBA00022840"/>
    </source>
</evidence>
<dbReference type="CDD" id="cd18795">
    <property type="entry name" value="SF2_C_Ski2"/>
    <property type="match status" value="1"/>
</dbReference>
<reference evidence="7" key="1">
    <citation type="journal article" date="2020" name="Nature">
        <title>Giant virus diversity and host interactions through global metagenomics.</title>
        <authorList>
            <person name="Schulz F."/>
            <person name="Roux S."/>
            <person name="Paez-Espino D."/>
            <person name="Jungbluth S."/>
            <person name="Walsh D.A."/>
            <person name="Denef V.J."/>
            <person name="McMahon K.D."/>
            <person name="Konstantinidis K.T."/>
            <person name="Eloe-Fadrosh E.A."/>
            <person name="Kyrpides N.C."/>
            <person name="Woyke T."/>
        </authorList>
    </citation>
    <scope>NUCLEOTIDE SEQUENCE</scope>
    <source>
        <strain evidence="7">GVMAG-S-1101164-164</strain>
    </source>
</reference>
<dbReference type="EMBL" id="MN740745">
    <property type="protein sequence ID" value="QHU09825.1"/>
    <property type="molecule type" value="Genomic_DNA"/>
</dbReference>
<evidence type="ECO:0000256" key="3">
    <source>
        <dbReference type="ARBA" id="ARBA00022806"/>
    </source>
</evidence>
<dbReference type="InterPro" id="IPR012961">
    <property type="entry name" value="Ski2/MTR4_C"/>
</dbReference>
<dbReference type="Pfam" id="PF00270">
    <property type="entry name" value="DEAD"/>
    <property type="match status" value="1"/>
</dbReference>
<dbReference type="GO" id="GO:0016787">
    <property type="term" value="F:hydrolase activity"/>
    <property type="evidence" value="ECO:0007669"/>
    <property type="project" value="UniProtKB-KW"/>
</dbReference>
<dbReference type="GO" id="GO:0070478">
    <property type="term" value="P:nuclear-transcribed mRNA catabolic process, 3'-5' exonucleolytic nonsense-mediated decay"/>
    <property type="evidence" value="ECO:0007669"/>
    <property type="project" value="TreeGrafter"/>
</dbReference>
<organism evidence="7">
    <name type="scientific">viral metagenome</name>
    <dbReference type="NCBI Taxonomy" id="1070528"/>
    <lineage>
        <taxon>unclassified sequences</taxon>
        <taxon>metagenomes</taxon>
        <taxon>organismal metagenomes</taxon>
    </lineage>
</organism>
<dbReference type="Pfam" id="PF00271">
    <property type="entry name" value="Helicase_C"/>
    <property type="match status" value="1"/>
</dbReference>
<dbReference type="InterPro" id="IPR050699">
    <property type="entry name" value="RNA-DNA_Helicase"/>
</dbReference>
<protein>
    <recommendedName>
        <fullName evidence="8">Helicase</fullName>
    </recommendedName>
</protein>
<dbReference type="PANTHER" id="PTHR12131">
    <property type="entry name" value="ATP-DEPENDENT RNA AND DNA HELICASE"/>
    <property type="match status" value="1"/>
</dbReference>
<accession>A0A6C0JVP6</accession>
<dbReference type="Pfam" id="PF08148">
    <property type="entry name" value="DSHCT"/>
    <property type="match status" value="1"/>
</dbReference>
<sequence length="754" mass="87057">MLHIAKNPAPEVIHPFSFPLDTFQKHAVHAIQNNDNVLVTAKTGSGKTLVGEYQIIQSLQKKKRVFYTTPIKSLSNQKFHDLKKQFPSVGIMTGDIKYMPHADIVIMTTEILRNLLFRTGTTDLSLENLDAVIFDEVHYINDNDRGKVWEECLTLLDPSIQLILLSATIEQPEQFGEWLVNIKKKNLCLISTTYRIVPLIHMLPNKSVLMDSEFHASAYQVFLREWYETQKKEYQHKEAVRNREEGQVIERDTHTASFLQRMNDLIETIDRPALFFVFSRRLCSEFARKVVKDCLDSSETASVTHIVNFHLHGYPEVQKTRQYFELLPLLQKGVAYHHSGLLPILKEIVEILFERGLVRVLFATETFAVGINMPTKTVVFTSYRKFDDACERPRILTPSEYTQMAGRAGRRGKDDKGIVIYLPIGTPEPYTDVLHMMTGKSAVLTSHMDFGYAYILATTYSCLDISKTTLAAMEDQQEIELINKEIVTRMKLLKTFPDDVSSALREFYDLDASFKIASPDQKKKYQAAISRWKNAHMHPKWDTYITEWKLQIQEQAKINTLRIELEYISTYRDRLIEKRKNTLRAFGYLDGDVLTFQGTLASQVHEADPLLLSYACTQNWLSTDSVEHIVASLSIFIEEKEPCSRRVPFYDDVRAYAENISMSEDDDMKTVWCLSTFWFDPVIEWIQGNDSVCETYSIEHGNFVRAILKLANIVDEWVHLAILSQHVEIVERMKDVRGRLVRGFVVPDSLYLRI</sequence>
<dbReference type="GO" id="GO:0055087">
    <property type="term" value="C:Ski complex"/>
    <property type="evidence" value="ECO:0007669"/>
    <property type="project" value="TreeGrafter"/>
</dbReference>
<dbReference type="SMART" id="SM00490">
    <property type="entry name" value="HELICc"/>
    <property type="match status" value="1"/>
</dbReference>
<dbReference type="SUPFAM" id="SSF52540">
    <property type="entry name" value="P-loop containing nucleoside triphosphate hydrolases"/>
    <property type="match status" value="1"/>
</dbReference>
<dbReference type="PROSITE" id="PS51192">
    <property type="entry name" value="HELICASE_ATP_BIND_1"/>
    <property type="match status" value="1"/>
</dbReference>
<evidence type="ECO:0000259" key="5">
    <source>
        <dbReference type="PROSITE" id="PS51192"/>
    </source>
</evidence>
<keyword evidence="4" id="KW-0067">ATP-binding</keyword>
<dbReference type="GO" id="GO:0003676">
    <property type="term" value="F:nucleic acid binding"/>
    <property type="evidence" value="ECO:0007669"/>
    <property type="project" value="InterPro"/>
</dbReference>
<feature type="domain" description="Helicase ATP-binding" evidence="5">
    <location>
        <begin position="28"/>
        <end position="187"/>
    </location>
</feature>
<evidence type="ECO:0000259" key="6">
    <source>
        <dbReference type="PROSITE" id="PS51194"/>
    </source>
</evidence>
<dbReference type="InterPro" id="IPR014001">
    <property type="entry name" value="Helicase_ATP-bd"/>
</dbReference>
<feature type="domain" description="Helicase C-terminal" evidence="6">
    <location>
        <begin position="290"/>
        <end position="464"/>
    </location>
</feature>
<name>A0A6C0JVP6_9ZZZZ</name>
<evidence type="ECO:0000313" key="7">
    <source>
        <dbReference type="EMBL" id="QHU09825.1"/>
    </source>
</evidence>
<evidence type="ECO:0000256" key="1">
    <source>
        <dbReference type="ARBA" id="ARBA00022741"/>
    </source>
</evidence>
<evidence type="ECO:0000256" key="2">
    <source>
        <dbReference type="ARBA" id="ARBA00022801"/>
    </source>
</evidence>
<keyword evidence="3" id="KW-0347">Helicase</keyword>
<dbReference type="InterPro" id="IPR027417">
    <property type="entry name" value="P-loop_NTPase"/>
</dbReference>
<dbReference type="GO" id="GO:0004386">
    <property type="term" value="F:helicase activity"/>
    <property type="evidence" value="ECO:0007669"/>
    <property type="project" value="UniProtKB-KW"/>
</dbReference>
<dbReference type="SMART" id="SM01142">
    <property type="entry name" value="DSHCT"/>
    <property type="match status" value="1"/>
</dbReference>
<dbReference type="Gene3D" id="3.40.50.300">
    <property type="entry name" value="P-loop containing nucleotide triphosphate hydrolases"/>
    <property type="match status" value="2"/>
</dbReference>
<dbReference type="SMART" id="SM00487">
    <property type="entry name" value="DEXDc"/>
    <property type="match status" value="1"/>
</dbReference>
<dbReference type="InterPro" id="IPR001650">
    <property type="entry name" value="Helicase_C-like"/>
</dbReference>
<dbReference type="AlphaFoldDB" id="A0A6C0JVP6"/>
<dbReference type="PANTHER" id="PTHR12131:SF1">
    <property type="entry name" value="ATP-DEPENDENT RNA HELICASE SUPV3L1, MITOCHONDRIAL-RELATED"/>
    <property type="match status" value="1"/>
</dbReference>
<dbReference type="GO" id="GO:0005524">
    <property type="term" value="F:ATP binding"/>
    <property type="evidence" value="ECO:0007669"/>
    <property type="project" value="UniProtKB-KW"/>
</dbReference>
<evidence type="ECO:0008006" key="8">
    <source>
        <dbReference type="Google" id="ProtNLM"/>
    </source>
</evidence>
<dbReference type="InterPro" id="IPR011545">
    <property type="entry name" value="DEAD/DEAH_box_helicase_dom"/>
</dbReference>